<dbReference type="PROSITE" id="PS00455">
    <property type="entry name" value="AMP_BINDING"/>
    <property type="match status" value="1"/>
</dbReference>
<dbReference type="Gene3D" id="3.30.559.30">
    <property type="entry name" value="Nonribosomal peptide synthetase, condensation domain"/>
    <property type="match status" value="1"/>
</dbReference>
<dbReference type="RefSeq" id="WP_201924398.1">
    <property type="nucleotide sequence ID" value="NZ_BAABAX010000024.1"/>
</dbReference>
<dbReference type="Gene3D" id="2.30.38.10">
    <property type="entry name" value="Luciferase, Domain 3"/>
    <property type="match status" value="1"/>
</dbReference>
<dbReference type="GO" id="GO:0005737">
    <property type="term" value="C:cytoplasm"/>
    <property type="evidence" value="ECO:0007669"/>
    <property type="project" value="TreeGrafter"/>
</dbReference>
<keyword evidence="2" id="KW-0596">Phosphopantetheine</keyword>
<dbReference type="SUPFAM" id="SSF47336">
    <property type="entry name" value="ACP-like"/>
    <property type="match status" value="1"/>
</dbReference>
<dbReference type="PROSITE" id="PS00012">
    <property type="entry name" value="PHOSPHOPANTETHEINE"/>
    <property type="match status" value="1"/>
</dbReference>
<organism evidence="5 6">
    <name type="scientific">Aquimarina mytili</name>
    <dbReference type="NCBI Taxonomy" id="874423"/>
    <lineage>
        <taxon>Bacteria</taxon>
        <taxon>Pseudomonadati</taxon>
        <taxon>Bacteroidota</taxon>
        <taxon>Flavobacteriia</taxon>
        <taxon>Flavobacteriales</taxon>
        <taxon>Flavobacteriaceae</taxon>
        <taxon>Aquimarina</taxon>
    </lineage>
</organism>
<dbReference type="InterPro" id="IPR010071">
    <property type="entry name" value="AA_adenyl_dom"/>
</dbReference>
<dbReference type="AlphaFoldDB" id="A0A937A807"/>
<dbReference type="Gene3D" id="1.10.1200.10">
    <property type="entry name" value="ACP-like"/>
    <property type="match status" value="1"/>
</dbReference>
<dbReference type="Proteomes" id="UP000651057">
    <property type="component" value="Unassembled WGS sequence"/>
</dbReference>
<dbReference type="InterPro" id="IPR036736">
    <property type="entry name" value="ACP-like_sf"/>
</dbReference>
<evidence type="ECO:0000259" key="4">
    <source>
        <dbReference type="PROSITE" id="PS50075"/>
    </source>
</evidence>
<dbReference type="InterPro" id="IPR025110">
    <property type="entry name" value="AMP-bd_C"/>
</dbReference>
<dbReference type="PANTHER" id="PTHR45527">
    <property type="entry name" value="NONRIBOSOMAL PEPTIDE SYNTHETASE"/>
    <property type="match status" value="1"/>
</dbReference>
<reference evidence="5" key="1">
    <citation type="submission" date="2021-01" db="EMBL/GenBank/DDBJ databases">
        <authorList>
            <person name="Zhong Y.L."/>
        </authorList>
    </citation>
    <scope>NUCLEOTIDE SEQUENCE</scope>
    <source>
        <strain evidence="5">KCTC 23302</strain>
    </source>
</reference>
<dbReference type="Pfam" id="PF00550">
    <property type="entry name" value="PP-binding"/>
    <property type="match status" value="1"/>
</dbReference>
<dbReference type="Gene3D" id="3.40.50.980">
    <property type="match status" value="2"/>
</dbReference>
<dbReference type="GO" id="GO:0044550">
    <property type="term" value="P:secondary metabolite biosynthetic process"/>
    <property type="evidence" value="ECO:0007669"/>
    <property type="project" value="TreeGrafter"/>
</dbReference>
<dbReference type="InterPro" id="IPR045851">
    <property type="entry name" value="AMP-bd_C_sf"/>
</dbReference>
<comment type="cofactor">
    <cofactor evidence="1">
        <name>pantetheine 4'-phosphate</name>
        <dbReference type="ChEBI" id="CHEBI:47942"/>
    </cofactor>
</comment>
<dbReference type="Pfam" id="PF00668">
    <property type="entry name" value="Condensation"/>
    <property type="match status" value="1"/>
</dbReference>
<dbReference type="PANTHER" id="PTHR45527:SF1">
    <property type="entry name" value="FATTY ACID SYNTHASE"/>
    <property type="match status" value="1"/>
</dbReference>
<sequence>MIFQNELIKSFKTYHNQVAIDNGDTLVTYANVLKIANKITTILLNKKMPSEAFVGIQLTDKTNLIYSIIGVLNARGVIVPLDVTMPDSRMENIIKDLNLSYMITSKDSPLVEKHSSVEYIFIEDILDSENESDEQSVQYPKYDSQDSAYVYFTSGTTGKPKGIIGKNCSLLQFLKWEIDTFSIASGTRVSQFISPYFDAFLRDVFAPLLAGGTICIPPADEDFFTPEKMVAWIDKAKINLIHCVPSLFRVFNNAQITADNFTTLTHVLMSGEKIIPSELANWYTVFKSRIQLVNLYGTTETTMIRTSYNIKPEDVELPKMPIGSPINDTQLLVADENLKPCNLFVPGDLYIITPYTTKGYLNNDQLNTEKFLKVNSPTLGKAFAFKTGDKARMMPGGVIDLMGREDRQVKLRGIRVELDEIENVLTQSEYVKNAIVIKHSDDETPETTTDASHGTESLIAFVIKDDSASQVDFKDTVLAYLNENLPSYMIPSDVVEVTDFPLLENGKVNYNGLLDYLTTNEIVLPENKTESELLAIWKEILGDKEISTDDSFHTIGGNSLAIMRLIGKIYKEYNVRISLNEMFSNLTIQKQAKYINQANKDNILTITKTEEKEAYNLTAAQERIYYNYELDKSSTAFNLPMSWMVNGDFDKQKLHNAFLALIDRHESLRTGFKFVDGKLQQVVKTSISFNIEEINATQETAKQKIIDFIRPFDLAEEPLIRCGLLTIDKNKTIMVVDIHHIVCDGISQNNVFGDLLQLYKGEELIPLPLQYKDYAEWESEFKMTDDYISHREFWLKTFEGKLPKLTFPTTITDTKQDTNRGGNTSFKIEKNVLSKITDNLNNKEITTFSALYSLFHLYLYQFTAEEDIVIGINTSGRLQDELEDVVGMFTKTLPVRYRLKPHMKFHDYVKEIHQLLIEANSAQIYDLSNIVKDINNSRKTTIDSLFEVMLVFQNFEEKKVDLDEVNFSSYEFENTTYKYPITLFASEGDDAMFFRMEYSAAHFTAGDIDIIINQFKELVTKVAEDIDAEVIQYIDSEFAVTSIQEEEIAFDF</sequence>
<comment type="caution">
    <text evidence="5">The sequence shown here is derived from an EMBL/GenBank/DDBJ whole genome shotgun (WGS) entry which is preliminary data.</text>
</comment>
<dbReference type="GO" id="GO:0031177">
    <property type="term" value="F:phosphopantetheine binding"/>
    <property type="evidence" value="ECO:0007669"/>
    <property type="project" value="TreeGrafter"/>
</dbReference>
<dbReference type="InterPro" id="IPR001242">
    <property type="entry name" value="Condensation_dom"/>
</dbReference>
<dbReference type="PROSITE" id="PS50075">
    <property type="entry name" value="CARRIER"/>
    <property type="match status" value="1"/>
</dbReference>
<evidence type="ECO:0000256" key="2">
    <source>
        <dbReference type="ARBA" id="ARBA00022450"/>
    </source>
</evidence>
<protein>
    <submittedName>
        <fullName evidence="5">Amino acid adenylation domain-containing protein</fullName>
    </submittedName>
</protein>
<dbReference type="InterPro" id="IPR006162">
    <property type="entry name" value="Ppantetheine_attach_site"/>
</dbReference>
<dbReference type="Gene3D" id="3.30.559.10">
    <property type="entry name" value="Chloramphenicol acetyltransferase-like domain"/>
    <property type="match status" value="1"/>
</dbReference>
<dbReference type="Gene3D" id="3.30.300.30">
    <property type="match status" value="1"/>
</dbReference>
<evidence type="ECO:0000256" key="3">
    <source>
        <dbReference type="ARBA" id="ARBA00022553"/>
    </source>
</evidence>
<name>A0A937A807_9FLAO</name>
<dbReference type="InterPro" id="IPR000873">
    <property type="entry name" value="AMP-dep_synth/lig_dom"/>
</dbReference>
<evidence type="ECO:0000313" key="6">
    <source>
        <dbReference type="Proteomes" id="UP000651057"/>
    </source>
</evidence>
<dbReference type="GO" id="GO:0043041">
    <property type="term" value="P:amino acid activation for nonribosomal peptide biosynthetic process"/>
    <property type="evidence" value="ECO:0007669"/>
    <property type="project" value="TreeGrafter"/>
</dbReference>
<keyword evidence="3" id="KW-0597">Phosphoprotein</keyword>
<dbReference type="InterPro" id="IPR009081">
    <property type="entry name" value="PP-bd_ACP"/>
</dbReference>
<keyword evidence="6" id="KW-1185">Reference proteome</keyword>
<dbReference type="SUPFAM" id="SSF56801">
    <property type="entry name" value="Acetyl-CoA synthetase-like"/>
    <property type="match status" value="1"/>
</dbReference>
<gene>
    <name evidence="5" type="ORF">JJQ60_20510</name>
</gene>
<evidence type="ECO:0000256" key="1">
    <source>
        <dbReference type="ARBA" id="ARBA00001957"/>
    </source>
</evidence>
<proteinExistence type="predicted"/>
<dbReference type="NCBIfam" id="TIGR01733">
    <property type="entry name" value="AA-adenyl-dom"/>
    <property type="match status" value="1"/>
</dbReference>
<dbReference type="EMBL" id="JAERQJ010000014">
    <property type="protein sequence ID" value="MBL0685924.1"/>
    <property type="molecule type" value="Genomic_DNA"/>
</dbReference>
<dbReference type="CDD" id="cd05930">
    <property type="entry name" value="A_NRPS"/>
    <property type="match status" value="1"/>
</dbReference>
<evidence type="ECO:0000313" key="5">
    <source>
        <dbReference type="EMBL" id="MBL0685924.1"/>
    </source>
</evidence>
<dbReference type="Pfam" id="PF00501">
    <property type="entry name" value="AMP-binding"/>
    <property type="match status" value="1"/>
</dbReference>
<dbReference type="SUPFAM" id="SSF52777">
    <property type="entry name" value="CoA-dependent acyltransferases"/>
    <property type="match status" value="2"/>
</dbReference>
<dbReference type="InterPro" id="IPR023213">
    <property type="entry name" value="CAT-like_dom_sf"/>
</dbReference>
<accession>A0A937A807</accession>
<dbReference type="Pfam" id="PF13193">
    <property type="entry name" value="AMP-binding_C"/>
    <property type="match status" value="1"/>
</dbReference>
<feature type="domain" description="Carrier" evidence="4">
    <location>
        <begin position="524"/>
        <end position="599"/>
    </location>
</feature>
<dbReference type="InterPro" id="IPR020845">
    <property type="entry name" value="AMP-binding_CS"/>
</dbReference>
<dbReference type="GO" id="GO:0003824">
    <property type="term" value="F:catalytic activity"/>
    <property type="evidence" value="ECO:0007669"/>
    <property type="project" value="InterPro"/>
</dbReference>